<reference evidence="3" key="1">
    <citation type="submission" date="2016-01" db="EMBL/GenBank/DDBJ databases">
        <authorList>
            <person name="Peeters C."/>
        </authorList>
    </citation>
    <scope>NUCLEOTIDE SEQUENCE [LARGE SCALE GENOMIC DNA]</scope>
    <source>
        <strain evidence="3">LMG 29326</strain>
    </source>
</reference>
<dbReference type="STRING" id="1777144.AWB83_01051"/>
<dbReference type="OrthoDB" id="9128660at2"/>
<accession>A0A157ZV95</accession>
<keyword evidence="2" id="KW-0812">Transmembrane</keyword>
<protein>
    <submittedName>
        <fullName evidence="3">Uncharacterized protein</fullName>
    </submittedName>
</protein>
<evidence type="ECO:0000256" key="2">
    <source>
        <dbReference type="SAM" id="Phobius"/>
    </source>
</evidence>
<dbReference type="Proteomes" id="UP000054978">
    <property type="component" value="Unassembled WGS sequence"/>
</dbReference>
<proteinExistence type="predicted"/>
<evidence type="ECO:0000256" key="1">
    <source>
        <dbReference type="SAM" id="MobiDB-lite"/>
    </source>
</evidence>
<keyword evidence="2" id="KW-0472">Membrane</keyword>
<gene>
    <name evidence="3" type="ORF">AWB83_01051</name>
</gene>
<evidence type="ECO:0000313" key="3">
    <source>
        <dbReference type="EMBL" id="SAK49393.1"/>
    </source>
</evidence>
<sequence>MAPPGAAGGRADVPHDKPLWPLRPAPSFASNDSVYPYDEMRPPSARGAGRRGVKKMHAVLTLLAAVVLVGGAVLLHWYDDADTREQRATSIAAQGTVASNDMSQPNQAATTPQGPIAQGTEATQGSTTPKSPQNEDALSPSSTSGDKGYGDKHHRLIALALARAHDGLERNDLHTARSGIYWALSLQSDNREALLLKQDLLSRERARDAALKAARSCVGQERRQCVWQNASHALSIDSSSAGAKALVGHSVVDSGKASKPLGLAPSQPDEPRLQ</sequence>
<keyword evidence="2" id="KW-1133">Transmembrane helix</keyword>
<feature type="region of interest" description="Disordered" evidence="1">
    <location>
        <begin position="1"/>
        <end position="25"/>
    </location>
</feature>
<name>A0A157ZV95_9BURK</name>
<dbReference type="RefSeq" id="WP_087043210.1">
    <property type="nucleotide sequence ID" value="NZ_FCOB02000004.1"/>
</dbReference>
<dbReference type="AlphaFoldDB" id="A0A157ZV95"/>
<feature type="transmembrane region" description="Helical" evidence="2">
    <location>
        <begin position="58"/>
        <end position="78"/>
    </location>
</feature>
<evidence type="ECO:0000313" key="4">
    <source>
        <dbReference type="Proteomes" id="UP000054978"/>
    </source>
</evidence>
<comment type="caution">
    <text evidence="3">The sequence shown here is derived from an EMBL/GenBank/DDBJ whole genome shotgun (WGS) entry which is preliminary data.</text>
</comment>
<keyword evidence="4" id="KW-1185">Reference proteome</keyword>
<feature type="region of interest" description="Disordered" evidence="1">
    <location>
        <begin position="253"/>
        <end position="274"/>
    </location>
</feature>
<feature type="region of interest" description="Disordered" evidence="1">
    <location>
        <begin position="96"/>
        <end position="149"/>
    </location>
</feature>
<dbReference type="EMBL" id="FCOB02000004">
    <property type="protein sequence ID" value="SAK49393.1"/>
    <property type="molecule type" value="Genomic_DNA"/>
</dbReference>
<feature type="compositionally biased region" description="Polar residues" evidence="1">
    <location>
        <begin position="96"/>
        <end position="113"/>
    </location>
</feature>
<feature type="compositionally biased region" description="Polar residues" evidence="1">
    <location>
        <begin position="120"/>
        <end position="145"/>
    </location>
</feature>
<organism evidence="3 4">
    <name type="scientific">Caballeronia ptereochthonis</name>
    <dbReference type="NCBI Taxonomy" id="1777144"/>
    <lineage>
        <taxon>Bacteria</taxon>
        <taxon>Pseudomonadati</taxon>
        <taxon>Pseudomonadota</taxon>
        <taxon>Betaproteobacteria</taxon>
        <taxon>Burkholderiales</taxon>
        <taxon>Burkholderiaceae</taxon>
        <taxon>Caballeronia</taxon>
    </lineage>
</organism>